<organism evidence="1 2">
    <name type="scientific">Tanacetum coccineum</name>
    <dbReference type="NCBI Taxonomy" id="301880"/>
    <lineage>
        <taxon>Eukaryota</taxon>
        <taxon>Viridiplantae</taxon>
        <taxon>Streptophyta</taxon>
        <taxon>Embryophyta</taxon>
        <taxon>Tracheophyta</taxon>
        <taxon>Spermatophyta</taxon>
        <taxon>Magnoliopsida</taxon>
        <taxon>eudicotyledons</taxon>
        <taxon>Gunneridae</taxon>
        <taxon>Pentapetalae</taxon>
        <taxon>asterids</taxon>
        <taxon>campanulids</taxon>
        <taxon>Asterales</taxon>
        <taxon>Asteraceae</taxon>
        <taxon>Asteroideae</taxon>
        <taxon>Anthemideae</taxon>
        <taxon>Anthemidinae</taxon>
        <taxon>Tanacetum</taxon>
    </lineage>
</organism>
<reference evidence="1" key="2">
    <citation type="submission" date="2022-01" db="EMBL/GenBank/DDBJ databases">
        <authorList>
            <person name="Yamashiro T."/>
            <person name="Shiraishi A."/>
            <person name="Satake H."/>
            <person name="Nakayama K."/>
        </authorList>
    </citation>
    <scope>NUCLEOTIDE SEQUENCE</scope>
</reference>
<protein>
    <recommendedName>
        <fullName evidence="3">Reverse transcriptase domain-containing protein</fullName>
    </recommendedName>
</protein>
<evidence type="ECO:0008006" key="3">
    <source>
        <dbReference type="Google" id="ProtNLM"/>
    </source>
</evidence>
<evidence type="ECO:0000313" key="2">
    <source>
        <dbReference type="Proteomes" id="UP001151760"/>
    </source>
</evidence>
<sequence>MRAGMCRLDRLAHDLEPPSKLPWPCHLRLCMDGNVDRMFAGVSRQKSYADRRSKQLEFKVGDMVLLKVSSWKGTCLVDENLIIPLDKIQLDDKLHFTEEPVEIVDREVKRLKQSRIPIIKVCWNLRRGPEFTWEHEDQFKNKYPHLFTSKGRADQSI</sequence>
<evidence type="ECO:0000313" key="1">
    <source>
        <dbReference type="EMBL" id="GJT54418.1"/>
    </source>
</evidence>
<gene>
    <name evidence="1" type="ORF">Tco_0989472</name>
</gene>
<dbReference type="EMBL" id="BQNB010016670">
    <property type="protein sequence ID" value="GJT54418.1"/>
    <property type="molecule type" value="Genomic_DNA"/>
</dbReference>
<keyword evidence="2" id="KW-1185">Reference proteome</keyword>
<reference evidence="1" key="1">
    <citation type="journal article" date="2022" name="Int. J. Mol. Sci.">
        <title>Draft Genome of Tanacetum Coccineum: Genomic Comparison of Closely Related Tanacetum-Family Plants.</title>
        <authorList>
            <person name="Yamashiro T."/>
            <person name="Shiraishi A."/>
            <person name="Nakayama K."/>
            <person name="Satake H."/>
        </authorList>
    </citation>
    <scope>NUCLEOTIDE SEQUENCE</scope>
</reference>
<name>A0ABQ5ETR1_9ASTR</name>
<dbReference type="PANTHER" id="PTHR46148:SF59">
    <property type="entry name" value="NUCLEOTIDYLTRANSFERASE, RIBONUCLEASE H"/>
    <property type="match status" value="1"/>
</dbReference>
<comment type="caution">
    <text evidence="1">The sequence shown here is derived from an EMBL/GenBank/DDBJ whole genome shotgun (WGS) entry which is preliminary data.</text>
</comment>
<accession>A0ABQ5ETR1</accession>
<dbReference type="PANTHER" id="PTHR46148">
    <property type="entry name" value="CHROMO DOMAIN-CONTAINING PROTEIN"/>
    <property type="match status" value="1"/>
</dbReference>
<proteinExistence type="predicted"/>
<dbReference type="Proteomes" id="UP001151760">
    <property type="component" value="Unassembled WGS sequence"/>
</dbReference>